<sequence length="146" mass="16425">MRTNEATNRESCGRVHIGEPTTKLDARGDTTHGGMASECFARIILRIPSALTPTWLRSWLPPEEGRVEESGRLSRVKTSRVEPSPVSSVSLDVYERLTLSVRRRCSSNERFGVTRCSDGLPLVVDRPRRDRDHRRRSVASPRLASV</sequence>
<dbReference type="EMBL" id="KQ981979">
    <property type="protein sequence ID" value="KYN31512.1"/>
    <property type="molecule type" value="Genomic_DNA"/>
</dbReference>
<feature type="region of interest" description="Disordered" evidence="1">
    <location>
        <begin position="1"/>
        <end position="30"/>
    </location>
</feature>
<keyword evidence="3" id="KW-1185">Reference proteome</keyword>
<dbReference type="AlphaFoldDB" id="A0A195EUD6"/>
<feature type="compositionally biased region" description="Basic and acidic residues" evidence="1">
    <location>
        <begin position="7"/>
        <end position="30"/>
    </location>
</feature>
<gene>
    <name evidence="2" type="ORF">ALC56_14393</name>
</gene>
<evidence type="ECO:0000313" key="2">
    <source>
        <dbReference type="EMBL" id="KYN31512.1"/>
    </source>
</evidence>
<dbReference type="Proteomes" id="UP000078541">
    <property type="component" value="Unassembled WGS sequence"/>
</dbReference>
<accession>A0A195EUD6</accession>
<name>A0A195EUD6_9HYME</name>
<feature type="region of interest" description="Disordered" evidence="1">
    <location>
        <begin position="64"/>
        <end position="87"/>
    </location>
</feature>
<protein>
    <submittedName>
        <fullName evidence="2">Uncharacterized protein</fullName>
    </submittedName>
</protein>
<evidence type="ECO:0000313" key="3">
    <source>
        <dbReference type="Proteomes" id="UP000078541"/>
    </source>
</evidence>
<reference evidence="2 3" key="1">
    <citation type="submission" date="2016-03" db="EMBL/GenBank/DDBJ databases">
        <title>Trachymyrmex septentrionalis WGS genome.</title>
        <authorList>
            <person name="Nygaard S."/>
            <person name="Hu H."/>
            <person name="Boomsma J."/>
            <person name="Zhang G."/>
        </authorList>
    </citation>
    <scope>NUCLEOTIDE SEQUENCE [LARGE SCALE GENOMIC DNA]</scope>
    <source>
        <strain evidence="2">Tsep2-gDNA-1</strain>
        <tissue evidence="2">Whole body</tissue>
    </source>
</reference>
<evidence type="ECO:0000256" key="1">
    <source>
        <dbReference type="SAM" id="MobiDB-lite"/>
    </source>
</evidence>
<proteinExistence type="predicted"/>
<feature type="region of interest" description="Disordered" evidence="1">
    <location>
        <begin position="123"/>
        <end position="146"/>
    </location>
</feature>
<organism evidence="2 3">
    <name type="scientific">Trachymyrmex septentrionalis</name>
    <dbReference type="NCBI Taxonomy" id="34720"/>
    <lineage>
        <taxon>Eukaryota</taxon>
        <taxon>Metazoa</taxon>
        <taxon>Ecdysozoa</taxon>
        <taxon>Arthropoda</taxon>
        <taxon>Hexapoda</taxon>
        <taxon>Insecta</taxon>
        <taxon>Pterygota</taxon>
        <taxon>Neoptera</taxon>
        <taxon>Endopterygota</taxon>
        <taxon>Hymenoptera</taxon>
        <taxon>Apocrita</taxon>
        <taxon>Aculeata</taxon>
        <taxon>Formicoidea</taxon>
        <taxon>Formicidae</taxon>
        <taxon>Myrmicinae</taxon>
        <taxon>Trachymyrmex</taxon>
    </lineage>
</organism>